<evidence type="ECO:0000313" key="3">
    <source>
        <dbReference type="Proteomes" id="UP000626109"/>
    </source>
</evidence>
<evidence type="ECO:0000256" key="1">
    <source>
        <dbReference type="SAM" id="MobiDB-lite"/>
    </source>
</evidence>
<feature type="compositionally biased region" description="Low complexity" evidence="1">
    <location>
        <begin position="34"/>
        <end position="55"/>
    </location>
</feature>
<protein>
    <submittedName>
        <fullName evidence="2">Uncharacterized protein</fullName>
    </submittedName>
</protein>
<proteinExistence type="predicted"/>
<dbReference type="EMBL" id="CAJNNW010005655">
    <property type="protein sequence ID" value="CAE8647600.1"/>
    <property type="molecule type" value="Genomic_DNA"/>
</dbReference>
<accession>A0A813IA37</accession>
<dbReference type="AlphaFoldDB" id="A0A813IA37"/>
<sequence length="151" mass="17257">MLHVLQLRAPCRCLLRKTACCQPKTKNLRAFCGNRDNNNNNINDNNNTNNSNNNRNDLDSFAELMDRGLDTGQQFRDMQASMAAALRSQGWFIRDGLLGTDTCLRIRAEVASLHASGLFAQSYSEVVETGEKIWRQEKKQQKLQKSYYFCC</sequence>
<comment type="caution">
    <text evidence="2">The sequence shown here is derived from an EMBL/GenBank/DDBJ whole genome shotgun (WGS) entry which is preliminary data.</text>
</comment>
<gene>
    <name evidence="2" type="ORF">PGLA2088_LOCUS5819</name>
</gene>
<feature type="region of interest" description="Disordered" evidence="1">
    <location>
        <begin position="32"/>
        <end position="57"/>
    </location>
</feature>
<dbReference type="Gene3D" id="2.60.120.620">
    <property type="entry name" value="q2cbj1_9rhob like domain"/>
    <property type="match status" value="1"/>
</dbReference>
<evidence type="ECO:0000313" key="2">
    <source>
        <dbReference type="EMBL" id="CAE8647600.1"/>
    </source>
</evidence>
<organism evidence="2 3">
    <name type="scientific">Polarella glacialis</name>
    <name type="common">Dinoflagellate</name>
    <dbReference type="NCBI Taxonomy" id="89957"/>
    <lineage>
        <taxon>Eukaryota</taxon>
        <taxon>Sar</taxon>
        <taxon>Alveolata</taxon>
        <taxon>Dinophyceae</taxon>
        <taxon>Suessiales</taxon>
        <taxon>Suessiaceae</taxon>
        <taxon>Polarella</taxon>
    </lineage>
</organism>
<name>A0A813IA37_POLGL</name>
<dbReference type="Proteomes" id="UP000626109">
    <property type="component" value="Unassembled WGS sequence"/>
</dbReference>
<reference evidence="2" key="1">
    <citation type="submission" date="2021-02" db="EMBL/GenBank/DDBJ databases">
        <authorList>
            <person name="Dougan E. K."/>
            <person name="Rhodes N."/>
            <person name="Thang M."/>
            <person name="Chan C."/>
        </authorList>
    </citation>
    <scope>NUCLEOTIDE SEQUENCE</scope>
</reference>